<proteinExistence type="predicted"/>
<dbReference type="Proteomes" id="UP001642487">
    <property type="component" value="Chromosome 1"/>
</dbReference>
<evidence type="ECO:0000313" key="2">
    <source>
        <dbReference type="Proteomes" id="UP001642487"/>
    </source>
</evidence>
<organism evidence="1 2">
    <name type="scientific">Citrullus colocynthis</name>
    <name type="common">colocynth</name>
    <dbReference type="NCBI Taxonomy" id="252529"/>
    <lineage>
        <taxon>Eukaryota</taxon>
        <taxon>Viridiplantae</taxon>
        <taxon>Streptophyta</taxon>
        <taxon>Embryophyta</taxon>
        <taxon>Tracheophyta</taxon>
        <taxon>Spermatophyta</taxon>
        <taxon>Magnoliopsida</taxon>
        <taxon>eudicotyledons</taxon>
        <taxon>Gunneridae</taxon>
        <taxon>Pentapetalae</taxon>
        <taxon>rosids</taxon>
        <taxon>fabids</taxon>
        <taxon>Cucurbitales</taxon>
        <taxon>Cucurbitaceae</taxon>
        <taxon>Benincaseae</taxon>
        <taxon>Citrullus</taxon>
    </lineage>
</organism>
<protein>
    <submittedName>
        <fullName evidence="1">Uncharacterized protein</fullName>
    </submittedName>
</protein>
<sequence length="104" mass="11467">MFILYKAIFFDIYFSIKILFEKLVVENGSNAVHSSSSGISYYTCCGFSSSKISAMGVLSYIFSPLNLQTPPTAVALGQEEFGSITKELLGSKEYVKGNTSKLRR</sequence>
<keyword evidence="2" id="KW-1185">Reference proteome</keyword>
<accession>A0ABP0XNS3</accession>
<evidence type="ECO:0000313" key="1">
    <source>
        <dbReference type="EMBL" id="CAK9309812.1"/>
    </source>
</evidence>
<gene>
    <name evidence="1" type="ORF">CITCOLO1_LOCUS1411</name>
</gene>
<name>A0ABP0XNS3_9ROSI</name>
<dbReference type="EMBL" id="OZ021735">
    <property type="protein sequence ID" value="CAK9309812.1"/>
    <property type="molecule type" value="Genomic_DNA"/>
</dbReference>
<reference evidence="1 2" key="1">
    <citation type="submission" date="2024-03" db="EMBL/GenBank/DDBJ databases">
        <authorList>
            <person name="Gkanogiannis A."/>
            <person name="Becerra Lopez-Lavalle L."/>
        </authorList>
    </citation>
    <scope>NUCLEOTIDE SEQUENCE [LARGE SCALE GENOMIC DNA]</scope>
</reference>